<dbReference type="Proteomes" id="UP000053317">
    <property type="component" value="Unassembled WGS sequence"/>
</dbReference>
<dbReference type="SUPFAM" id="SSF51445">
    <property type="entry name" value="(Trans)glycosidases"/>
    <property type="match status" value="1"/>
</dbReference>
<sequence length="517" mass="54715">MLDLMILTVFLLSPVTLAKVYQGFNYGATFNDDSPKTLQNFTEEFTTARSLVGTSSAFTSARLFTMIQAGTPDTPSAAIQAALDTNTTLLLGLWASSGPINFSVELQVLESALKAYGQPFVDLIVGIAVGSEDLYRMSPLDHDSQAGYGASADEIVSYIKQTKSVVENTAASGVPIGHVDTWTAWVNSSNKAVIEASDFLGMDAYPYYQDTEPNSIDLGSLLFFDAYNDTVAMAMGKPVWNTEAGWPVSGPTSNQAVPSLEDAQKFWNSVGCEIFGQINTWWFTLQDAYPNIPAPSFGVVGSQLGDTPLYDLSCGATSASTSSLTSVVSSSTPTISLTQSSTTSATSTTPSSSASSCPNNLLGAFQFPHLIIPIDENRPDQALGDSYYGNFSHTVSTLFNFDIPISTAGLSCTLIFLFPNTDQMPSASYSLEGSGGLYISSLVTPVMISTNWNNAPPVAAVLGTIAELEHGSSYTLGTGECPSGQKIGIEVSGTDTLNLTYFQDSGAPGIGLYITVC</sequence>
<dbReference type="EC" id="3.2.1.39" evidence="4"/>
<dbReference type="GO" id="GO:0009986">
    <property type="term" value="C:cell surface"/>
    <property type="evidence" value="ECO:0007669"/>
    <property type="project" value="TreeGrafter"/>
</dbReference>
<comment type="subcellular location">
    <subcellularLocation>
        <location evidence="2">Cell envelope</location>
    </subcellularLocation>
</comment>
<keyword evidence="5" id="KW-0378">Hydrolase</keyword>
<feature type="region of interest" description="Disordered" evidence="6">
    <location>
        <begin position="334"/>
        <end position="354"/>
    </location>
</feature>
<evidence type="ECO:0000259" key="8">
    <source>
        <dbReference type="Pfam" id="PF09792"/>
    </source>
</evidence>
<evidence type="ECO:0000256" key="2">
    <source>
        <dbReference type="ARBA" id="ARBA00004196"/>
    </source>
</evidence>
<comment type="caution">
    <text evidence="9">The sequence shown here is derived from an EMBL/GenBank/DDBJ whole genome shotgun (WGS) entry which is preliminary data.</text>
</comment>
<feature type="chain" id="PRO_5002543229" description="glucan endo-1,3-beta-D-glucosidase" evidence="7">
    <location>
        <begin position="19"/>
        <end position="517"/>
    </location>
</feature>
<comment type="similarity">
    <text evidence="3">Belongs to the glycosyl hydrolase 17 family.</text>
</comment>
<comment type="catalytic activity">
    <reaction evidence="1">
        <text>Hydrolysis of (1-&gt;3)-beta-D-glucosidic linkages in (1-&gt;3)-beta-D-glucans.</text>
        <dbReference type="EC" id="3.2.1.39"/>
    </reaction>
</comment>
<evidence type="ECO:0000256" key="4">
    <source>
        <dbReference type="ARBA" id="ARBA00012780"/>
    </source>
</evidence>
<protein>
    <recommendedName>
        <fullName evidence="4">glucan endo-1,3-beta-D-glucosidase</fullName>
        <ecNumber evidence="4">3.2.1.39</ecNumber>
    </recommendedName>
</protein>
<dbReference type="GO" id="GO:0042973">
    <property type="term" value="F:glucan endo-1,3-beta-D-glucosidase activity"/>
    <property type="evidence" value="ECO:0007669"/>
    <property type="project" value="UniProtKB-EC"/>
</dbReference>
<keyword evidence="7" id="KW-0732">Signal</keyword>
<evidence type="ECO:0000256" key="6">
    <source>
        <dbReference type="SAM" id="MobiDB-lite"/>
    </source>
</evidence>
<dbReference type="GO" id="GO:0005576">
    <property type="term" value="C:extracellular region"/>
    <property type="evidence" value="ECO:0007669"/>
    <property type="project" value="TreeGrafter"/>
</dbReference>
<dbReference type="EMBL" id="LCWF01000155">
    <property type="protein sequence ID" value="KKY16851.1"/>
    <property type="molecule type" value="Genomic_DNA"/>
</dbReference>
<proteinExistence type="inferred from homology"/>
<dbReference type="AlphaFoldDB" id="A0A0G2E3F7"/>
<organism evidence="9 10">
    <name type="scientific">Phaeomoniella chlamydospora</name>
    <name type="common">Phaeoacremonium chlamydosporum</name>
    <dbReference type="NCBI Taxonomy" id="158046"/>
    <lineage>
        <taxon>Eukaryota</taxon>
        <taxon>Fungi</taxon>
        <taxon>Dikarya</taxon>
        <taxon>Ascomycota</taxon>
        <taxon>Pezizomycotina</taxon>
        <taxon>Eurotiomycetes</taxon>
        <taxon>Chaetothyriomycetidae</taxon>
        <taxon>Phaeomoniellales</taxon>
        <taxon>Phaeomoniellaceae</taxon>
        <taxon>Phaeomoniella</taxon>
    </lineage>
</organism>
<dbReference type="OrthoDB" id="77201at2759"/>
<reference evidence="9 10" key="1">
    <citation type="submission" date="2015-05" db="EMBL/GenBank/DDBJ databases">
        <title>Distinctive expansion of gene families associated with plant cell wall degradation and secondary metabolism in the genomes of grapevine trunk pathogens.</title>
        <authorList>
            <person name="Lawrence D.P."/>
            <person name="Travadon R."/>
            <person name="Rolshausen P.E."/>
            <person name="Baumgartner K."/>
        </authorList>
    </citation>
    <scope>NUCLEOTIDE SEQUENCE [LARGE SCALE GENOMIC DNA]</scope>
    <source>
        <strain evidence="9">UCRPC4</strain>
    </source>
</reference>
<dbReference type="InterPro" id="IPR018620">
    <property type="entry name" value="Ubiquitin3-bd_protein_But2_C"/>
</dbReference>
<dbReference type="InterPro" id="IPR017853">
    <property type="entry name" value="GH"/>
</dbReference>
<evidence type="ECO:0000256" key="5">
    <source>
        <dbReference type="ARBA" id="ARBA00022801"/>
    </source>
</evidence>
<evidence type="ECO:0000313" key="9">
    <source>
        <dbReference type="EMBL" id="KKY16851.1"/>
    </source>
</evidence>
<name>A0A0G2E3F7_PHACM</name>
<accession>A0A0G2E3F7</accession>
<dbReference type="GO" id="GO:0009277">
    <property type="term" value="C:fungal-type cell wall"/>
    <property type="evidence" value="ECO:0007669"/>
    <property type="project" value="TreeGrafter"/>
</dbReference>
<feature type="domain" description="Ubiquitin 3 binding protein But2 C-terminal" evidence="8">
    <location>
        <begin position="366"/>
        <end position="505"/>
    </location>
</feature>
<gene>
    <name evidence="9" type="ORF">UCRPC4_g05809</name>
</gene>
<dbReference type="GO" id="GO:0071555">
    <property type="term" value="P:cell wall organization"/>
    <property type="evidence" value="ECO:0007669"/>
    <property type="project" value="TreeGrafter"/>
</dbReference>
<evidence type="ECO:0000256" key="7">
    <source>
        <dbReference type="SAM" id="SignalP"/>
    </source>
</evidence>
<reference evidence="9 10" key="2">
    <citation type="submission" date="2015-05" db="EMBL/GenBank/DDBJ databases">
        <authorList>
            <person name="Morales-Cruz A."/>
            <person name="Amrine K.C."/>
            <person name="Cantu D."/>
        </authorList>
    </citation>
    <scope>NUCLEOTIDE SEQUENCE [LARGE SCALE GENOMIC DNA]</scope>
    <source>
        <strain evidence="9">UCRPC4</strain>
    </source>
</reference>
<dbReference type="PANTHER" id="PTHR16631">
    <property type="entry name" value="GLUCAN 1,3-BETA-GLUCOSIDASE"/>
    <property type="match status" value="1"/>
</dbReference>
<evidence type="ECO:0000313" key="10">
    <source>
        <dbReference type="Proteomes" id="UP000053317"/>
    </source>
</evidence>
<feature type="signal peptide" evidence="7">
    <location>
        <begin position="1"/>
        <end position="18"/>
    </location>
</feature>
<dbReference type="PANTHER" id="PTHR16631:SF13">
    <property type="entry name" value="GLUCAN ENDO-1,3-BETA-GLUCOSIDASE EGLC-RELATED"/>
    <property type="match status" value="1"/>
</dbReference>
<keyword evidence="10" id="KW-1185">Reference proteome</keyword>
<dbReference type="Pfam" id="PF09792">
    <property type="entry name" value="But2"/>
    <property type="match status" value="1"/>
</dbReference>
<evidence type="ECO:0000256" key="3">
    <source>
        <dbReference type="ARBA" id="ARBA00008773"/>
    </source>
</evidence>
<dbReference type="InterPro" id="IPR050732">
    <property type="entry name" value="Beta-glucan_modifiers"/>
</dbReference>
<evidence type="ECO:0000256" key="1">
    <source>
        <dbReference type="ARBA" id="ARBA00000382"/>
    </source>
</evidence>